<dbReference type="Proteomes" id="UP000285405">
    <property type="component" value="Unassembled WGS sequence"/>
</dbReference>
<evidence type="ECO:0000256" key="4">
    <source>
        <dbReference type="ARBA" id="ARBA00022927"/>
    </source>
</evidence>
<dbReference type="PANTHER" id="PTHR23137:SF36">
    <property type="entry name" value="VESICLE TRANSPORT PROTEIN SFT2C"/>
    <property type="match status" value="1"/>
</dbReference>
<dbReference type="AlphaFoldDB" id="A0A420H882"/>
<keyword evidence="3 8" id="KW-0812">Transmembrane</keyword>
<evidence type="ECO:0000256" key="8">
    <source>
        <dbReference type="RuleBase" id="RU363111"/>
    </source>
</evidence>
<name>A0A420H882_9PEZI</name>
<dbReference type="GO" id="GO:0016192">
    <property type="term" value="P:vesicle-mediated transport"/>
    <property type="evidence" value="ECO:0007669"/>
    <property type="project" value="InterPro"/>
</dbReference>
<comment type="subcellular location">
    <subcellularLocation>
        <location evidence="8">Golgi apparatus membrane</location>
        <topology evidence="8">Multi-pass membrane protein</topology>
    </subcellularLocation>
    <subcellularLocation>
        <location evidence="1">Membrane</location>
        <topology evidence="1">Multi-pass membrane protein</topology>
    </subcellularLocation>
</comment>
<organism evidence="9 10">
    <name type="scientific">Golovinomyces cichoracearum</name>
    <dbReference type="NCBI Taxonomy" id="62708"/>
    <lineage>
        <taxon>Eukaryota</taxon>
        <taxon>Fungi</taxon>
        <taxon>Dikarya</taxon>
        <taxon>Ascomycota</taxon>
        <taxon>Pezizomycotina</taxon>
        <taxon>Leotiomycetes</taxon>
        <taxon>Erysiphales</taxon>
        <taxon>Erysiphaceae</taxon>
        <taxon>Golovinomyces</taxon>
    </lineage>
</organism>
<dbReference type="OrthoDB" id="660759at2759"/>
<proteinExistence type="inferred from homology"/>
<comment type="caution">
    <text evidence="8">Lacks conserved residue(s) required for the propagation of feature annotation.</text>
</comment>
<evidence type="ECO:0000256" key="2">
    <source>
        <dbReference type="ARBA" id="ARBA00022448"/>
    </source>
</evidence>
<dbReference type="GO" id="GO:0000139">
    <property type="term" value="C:Golgi membrane"/>
    <property type="evidence" value="ECO:0007669"/>
    <property type="project" value="UniProtKB-SubCell"/>
</dbReference>
<evidence type="ECO:0000256" key="6">
    <source>
        <dbReference type="ARBA" id="ARBA00023136"/>
    </source>
</evidence>
<feature type="transmembrane region" description="Helical" evidence="8">
    <location>
        <begin position="113"/>
        <end position="135"/>
    </location>
</feature>
<evidence type="ECO:0000256" key="5">
    <source>
        <dbReference type="ARBA" id="ARBA00022989"/>
    </source>
</evidence>
<keyword evidence="5 8" id="KW-1133">Transmembrane helix</keyword>
<gene>
    <name evidence="9" type="ORF">GcC1_219012</name>
</gene>
<reference evidence="9 10" key="1">
    <citation type="journal article" date="2018" name="BMC Genomics">
        <title>Comparative genome analyses reveal sequence features reflecting distinct modes of host-adaptation between dicot and monocot powdery mildew.</title>
        <authorList>
            <person name="Wu Y."/>
            <person name="Ma X."/>
            <person name="Pan Z."/>
            <person name="Kale S.D."/>
            <person name="Song Y."/>
            <person name="King H."/>
            <person name="Zhang Q."/>
            <person name="Presley C."/>
            <person name="Deng X."/>
            <person name="Wei C.I."/>
            <person name="Xiao S."/>
        </authorList>
    </citation>
    <scope>NUCLEOTIDE SEQUENCE [LARGE SCALE GENOMIC DNA]</scope>
    <source>
        <strain evidence="9">UCSC1</strain>
    </source>
</reference>
<evidence type="ECO:0000256" key="7">
    <source>
        <dbReference type="ARBA" id="ARBA00025800"/>
    </source>
</evidence>
<keyword evidence="2 8" id="KW-0813">Transport</keyword>
<evidence type="ECO:0000256" key="1">
    <source>
        <dbReference type="ARBA" id="ARBA00004141"/>
    </source>
</evidence>
<comment type="similarity">
    <text evidence="7 8">Belongs to the SFT2 family.</text>
</comment>
<dbReference type="InterPro" id="IPR011691">
    <property type="entry name" value="Vesicle_transpt_SFT2"/>
</dbReference>
<feature type="transmembrane region" description="Helical" evidence="8">
    <location>
        <begin position="80"/>
        <end position="101"/>
    </location>
</feature>
<dbReference type="InterPro" id="IPR007305">
    <property type="entry name" value="Vesicle_transpt_Got1/SFT2"/>
</dbReference>
<keyword evidence="8" id="KW-0333">Golgi apparatus</keyword>
<dbReference type="PANTHER" id="PTHR23137">
    <property type="entry name" value="VESICLE TRANSPORT PROTEIN-RELATED"/>
    <property type="match status" value="1"/>
</dbReference>
<dbReference type="EMBL" id="MCBR01021934">
    <property type="protein sequence ID" value="RKF53645.1"/>
    <property type="molecule type" value="Genomic_DNA"/>
</dbReference>
<evidence type="ECO:0000256" key="3">
    <source>
        <dbReference type="ARBA" id="ARBA00022692"/>
    </source>
</evidence>
<protein>
    <recommendedName>
        <fullName evidence="8">Protein transport protein SFT2</fullName>
    </recommendedName>
</protein>
<sequence length="296" mass="33194">MASSSFRESMNSLGWSRRNDPPISSTHQPGFLSSIKSYNPFNDGGYVQLPTIESQGATLPVRDRRDEEDAWFALSRWDRLLIFAGCNVGALACFIICFTLWPIMMAKPRKFAILWSLGSALFLASWAAMMGPWAYATHLLCKARLPFTAAYFGSIILTLYFSLGVRSTSKHNLNHAVVSDTASMLSLVSDKLFPHGNIGIKTSCEYWDAKGDHMDDWLKYISLGLEPDLVRNKSSDLILLITAFFKLLAINVIHCYKICMDPSKEDSFLNVSCQKSIQKTGCRLDNTCNLIEFIKS</sequence>
<dbReference type="GO" id="GO:0015031">
    <property type="term" value="P:protein transport"/>
    <property type="evidence" value="ECO:0007669"/>
    <property type="project" value="UniProtKB-KW"/>
</dbReference>
<evidence type="ECO:0000313" key="10">
    <source>
        <dbReference type="Proteomes" id="UP000285405"/>
    </source>
</evidence>
<accession>A0A420H882</accession>
<evidence type="ECO:0000313" key="9">
    <source>
        <dbReference type="EMBL" id="RKF53645.1"/>
    </source>
</evidence>
<feature type="transmembrane region" description="Helical" evidence="8">
    <location>
        <begin position="147"/>
        <end position="165"/>
    </location>
</feature>
<comment type="function">
    <text evidence="8">Nonessential protein required for the fusion of transport vesicles derived from the endocytic pathway with the Golgi complex.</text>
</comment>
<dbReference type="Pfam" id="PF04178">
    <property type="entry name" value="Got1"/>
    <property type="match status" value="1"/>
</dbReference>
<keyword evidence="6 8" id="KW-0472">Membrane</keyword>
<comment type="caution">
    <text evidence="9">The sequence shown here is derived from an EMBL/GenBank/DDBJ whole genome shotgun (WGS) entry which is preliminary data.</text>
</comment>
<keyword evidence="4 8" id="KW-0653">Protein transport</keyword>